<sequence length="316" mass="34051">MHRFVAAVSPVIVRAALIAFAVLVLVLTPNHAHAQKQSGKQKAIQAIRENSDLHRDLTYASIGRRELKLNLAVPKNVTSPTPLVIWIHGGAWAHGSKDAPTPAAAFLLAGYAVASVEYRLTGEAPFPAQIHDCKAAVRWLRANAGRYNLDPDRFAAWGASAGGHLATLLGTTSGHRELDGNVGDNTGVSSEVQVVCNYFGPLDFPAMLDTASDLPDRLKQAIEQFYGGATPEERRALTELASPLSHVSDGDAPVIIIHGDKDPIVPLSVNRGFPRTLRQHGVPVEMIVLPGAAHGGKEFWNPKLLRQIAAFFDKAW</sequence>
<protein>
    <submittedName>
        <fullName evidence="3">Carboxylesterase NlhH</fullName>
        <ecNumber evidence="3">3.1.1.1</ecNumber>
    </submittedName>
</protein>
<dbReference type="AlphaFoldDB" id="A0A517Z6Q2"/>
<proteinExistence type="predicted"/>
<evidence type="ECO:0000259" key="2">
    <source>
        <dbReference type="Pfam" id="PF20434"/>
    </source>
</evidence>
<dbReference type="InterPro" id="IPR049492">
    <property type="entry name" value="BD-FAE-like_dom"/>
</dbReference>
<dbReference type="Proteomes" id="UP000320496">
    <property type="component" value="Chromosome"/>
</dbReference>
<organism evidence="3 4">
    <name type="scientific">Maioricimonas rarisocia</name>
    <dbReference type="NCBI Taxonomy" id="2528026"/>
    <lineage>
        <taxon>Bacteria</taxon>
        <taxon>Pseudomonadati</taxon>
        <taxon>Planctomycetota</taxon>
        <taxon>Planctomycetia</taxon>
        <taxon>Planctomycetales</taxon>
        <taxon>Planctomycetaceae</taxon>
        <taxon>Maioricimonas</taxon>
    </lineage>
</organism>
<feature type="domain" description="BD-FAE-like" evidence="2">
    <location>
        <begin position="69"/>
        <end position="268"/>
    </location>
</feature>
<name>A0A517Z6Q2_9PLAN</name>
<keyword evidence="1 3" id="KW-0378">Hydrolase</keyword>
<evidence type="ECO:0000313" key="4">
    <source>
        <dbReference type="Proteomes" id="UP000320496"/>
    </source>
</evidence>
<dbReference type="SUPFAM" id="SSF53474">
    <property type="entry name" value="alpha/beta-Hydrolases"/>
    <property type="match status" value="1"/>
</dbReference>
<accession>A0A517Z6Q2</accession>
<reference evidence="3 4" key="1">
    <citation type="submission" date="2019-02" db="EMBL/GenBank/DDBJ databases">
        <title>Deep-cultivation of Planctomycetes and their phenomic and genomic characterization uncovers novel biology.</title>
        <authorList>
            <person name="Wiegand S."/>
            <person name="Jogler M."/>
            <person name="Boedeker C."/>
            <person name="Pinto D."/>
            <person name="Vollmers J."/>
            <person name="Rivas-Marin E."/>
            <person name="Kohn T."/>
            <person name="Peeters S.H."/>
            <person name="Heuer A."/>
            <person name="Rast P."/>
            <person name="Oberbeckmann S."/>
            <person name="Bunk B."/>
            <person name="Jeske O."/>
            <person name="Meyerdierks A."/>
            <person name="Storesund J.E."/>
            <person name="Kallscheuer N."/>
            <person name="Luecker S."/>
            <person name="Lage O.M."/>
            <person name="Pohl T."/>
            <person name="Merkel B.J."/>
            <person name="Hornburger P."/>
            <person name="Mueller R.-W."/>
            <person name="Bruemmer F."/>
            <person name="Labrenz M."/>
            <person name="Spormann A.M."/>
            <person name="Op den Camp H."/>
            <person name="Overmann J."/>
            <person name="Amann R."/>
            <person name="Jetten M.S.M."/>
            <person name="Mascher T."/>
            <person name="Medema M.H."/>
            <person name="Devos D.P."/>
            <person name="Kaster A.-K."/>
            <person name="Ovreas L."/>
            <person name="Rohde M."/>
            <person name="Galperin M.Y."/>
            <person name="Jogler C."/>
        </authorList>
    </citation>
    <scope>NUCLEOTIDE SEQUENCE [LARGE SCALE GENOMIC DNA]</scope>
    <source>
        <strain evidence="3 4">Mal4</strain>
    </source>
</reference>
<evidence type="ECO:0000313" key="3">
    <source>
        <dbReference type="EMBL" id="QDU38101.1"/>
    </source>
</evidence>
<keyword evidence="4" id="KW-1185">Reference proteome</keyword>
<dbReference type="OrthoDB" id="265201at2"/>
<dbReference type="GO" id="GO:0106435">
    <property type="term" value="F:carboxylesterase activity"/>
    <property type="evidence" value="ECO:0007669"/>
    <property type="project" value="UniProtKB-EC"/>
</dbReference>
<evidence type="ECO:0000256" key="1">
    <source>
        <dbReference type="ARBA" id="ARBA00022801"/>
    </source>
</evidence>
<dbReference type="PANTHER" id="PTHR48081">
    <property type="entry name" value="AB HYDROLASE SUPERFAMILY PROTEIN C4A8.06C"/>
    <property type="match status" value="1"/>
</dbReference>
<dbReference type="KEGG" id="mri:Mal4_24230"/>
<dbReference type="RefSeq" id="WP_145369420.1">
    <property type="nucleotide sequence ID" value="NZ_CP036275.1"/>
</dbReference>
<dbReference type="EC" id="3.1.1.1" evidence="3"/>
<dbReference type="Gene3D" id="3.40.50.1820">
    <property type="entry name" value="alpha/beta hydrolase"/>
    <property type="match status" value="1"/>
</dbReference>
<gene>
    <name evidence="3" type="primary">nlhH_3</name>
    <name evidence="3" type="ORF">Mal4_24230</name>
</gene>
<dbReference type="InterPro" id="IPR029058">
    <property type="entry name" value="AB_hydrolase_fold"/>
</dbReference>
<dbReference type="Pfam" id="PF20434">
    <property type="entry name" value="BD-FAE"/>
    <property type="match status" value="1"/>
</dbReference>
<dbReference type="InterPro" id="IPR050300">
    <property type="entry name" value="GDXG_lipolytic_enzyme"/>
</dbReference>
<dbReference type="PANTHER" id="PTHR48081:SF13">
    <property type="entry name" value="ALPHA_BETA HYDROLASE"/>
    <property type="match status" value="1"/>
</dbReference>
<dbReference type="EMBL" id="CP036275">
    <property type="protein sequence ID" value="QDU38101.1"/>
    <property type="molecule type" value="Genomic_DNA"/>
</dbReference>